<organism evidence="2 3">
    <name type="scientific">Anaerovibrio lipolyticus</name>
    <dbReference type="NCBI Taxonomy" id="82374"/>
    <lineage>
        <taxon>Bacteria</taxon>
        <taxon>Bacillati</taxon>
        <taxon>Bacillota</taxon>
        <taxon>Negativicutes</taxon>
        <taxon>Selenomonadales</taxon>
        <taxon>Selenomonadaceae</taxon>
        <taxon>Anaerovibrio</taxon>
    </lineage>
</organism>
<keyword evidence="1" id="KW-0472">Membrane</keyword>
<keyword evidence="1" id="KW-0812">Transmembrane</keyword>
<evidence type="ECO:0000313" key="2">
    <source>
        <dbReference type="EMBL" id="KHM48459.1"/>
    </source>
</evidence>
<protein>
    <submittedName>
        <fullName evidence="2">Uncharacterized protein</fullName>
    </submittedName>
</protein>
<keyword evidence="3" id="KW-1185">Reference proteome</keyword>
<evidence type="ECO:0000313" key="3">
    <source>
        <dbReference type="Proteomes" id="UP000030993"/>
    </source>
</evidence>
<keyword evidence="1" id="KW-1133">Transmembrane helix</keyword>
<reference evidence="2 3" key="1">
    <citation type="journal article" date="2013" name="PLoS ONE">
        <title>Identification and characterization of three novel lipases belonging to families II and V from Anaerovibrio lipolyticus 5ST.</title>
        <authorList>
            <person name="Prive F."/>
            <person name="Kaderbhai N.N."/>
            <person name="Girdwood S."/>
            <person name="Worgan H.J."/>
            <person name="Pinloche E."/>
            <person name="Scollan N.D."/>
            <person name="Huws S.A."/>
            <person name="Newbold C.J."/>
        </authorList>
    </citation>
    <scope>NUCLEOTIDE SEQUENCE [LARGE SCALE GENOMIC DNA]</scope>
    <source>
        <strain evidence="2 3">5S</strain>
    </source>
</reference>
<accession>A0A0B2JKX4</accession>
<feature type="transmembrane region" description="Helical" evidence="1">
    <location>
        <begin position="15"/>
        <end position="33"/>
    </location>
</feature>
<proteinExistence type="predicted"/>
<sequence length="60" mass="6584">MGKRKKTSPKSKTSLFPAGVGPAMSNIVCIYIVGRFLRKSRHGGPALIFAGVGQQMEWYE</sequence>
<dbReference type="EMBL" id="JSCE01000242">
    <property type="protein sequence ID" value="KHM48459.1"/>
    <property type="molecule type" value="Genomic_DNA"/>
</dbReference>
<gene>
    <name evidence="2" type="ORF">NZ47_13225</name>
</gene>
<dbReference type="Proteomes" id="UP000030993">
    <property type="component" value="Unassembled WGS sequence"/>
</dbReference>
<dbReference type="AlphaFoldDB" id="A0A0B2JKX4"/>
<name>A0A0B2JKX4_9FIRM</name>
<evidence type="ECO:0000256" key="1">
    <source>
        <dbReference type="SAM" id="Phobius"/>
    </source>
</evidence>
<comment type="caution">
    <text evidence="2">The sequence shown here is derived from an EMBL/GenBank/DDBJ whole genome shotgun (WGS) entry which is preliminary data.</text>
</comment>